<keyword evidence="8" id="KW-1185">Reference proteome</keyword>
<dbReference type="Proteomes" id="UP000199421">
    <property type="component" value="Unassembled WGS sequence"/>
</dbReference>
<dbReference type="InterPro" id="IPR036388">
    <property type="entry name" value="WH-like_DNA-bd_sf"/>
</dbReference>
<dbReference type="SUPFAM" id="SSF88946">
    <property type="entry name" value="Sigma2 domain of RNA polymerase sigma factors"/>
    <property type="match status" value="1"/>
</dbReference>
<dbReference type="NCBIfam" id="TIGR02937">
    <property type="entry name" value="sigma70-ECF"/>
    <property type="match status" value="1"/>
</dbReference>
<dbReference type="GO" id="GO:0016987">
    <property type="term" value="F:sigma factor activity"/>
    <property type="evidence" value="ECO:0007669"/>
    <property type="project" value="UniProtKB-KW"/>
</dbReference>
<dbReference type="AlphaFoldDB" id="A0A1H7U4I0"/>
<dbReference type="Gene3D" id="1.10.10.10">
    <property type="entry name" value="Winged helix-like DNA-binding domain superfamily/Winged helix DNA-binding domain"/>
    <property type="match status" value="1"/>
</dbReference>
<dbReference type="OrthoDB" id="659569at2"/>
<dbReference type="PANTHER" id="PTHR43133:SF46">
    <property type="entry name" value="RNA POLYMERASE SIGMA-70 FACTOR ECF SUBFAMILY"/>
    <property type="match status" value="1"/>
</dbReference>
<dbReference type="InterPro" id="IPR014327">
    <property type="entry name" value="RNA_pol_sigma70_bacteroid"/>
</dbReference>
<comment type="similarity">
    <text evidence="1">Belongs to the sigma-70 factor family. ECF subfamily.</text>
</comment>
<evidence type="ECO:0000313" key="7">
    <source>
        <dbReference type="EMBL" id="SEL91883.1"/>
    </source>
</evidence>
<organism evidence="7 8">
    <name type="scientific">Olivibacter domesticus</name>
    <name type="common">Pseudosphingobacterium domesticum</name>
    <dbReference type="NCBI Taxonomy" id="407022"/>
    <lineage>
        <taxon>Bacteria</taxon>
        <taxon>Pseudomonadati</taxon>
        <taxon>Bacteroidota</taxon>
        <taxon>Sphingobacteriia</taxon>
        <taxon>Sphingobacteriales</taxon>
        <taxon>Sphingobacteriaceae</taxon>
        <taxon>Olivibacter</taxon>
    </lineage>
</organism>
<dbReference type="PANTHER" id="PTHR43133">
    <property type="entry name" value="RNA POLYMERASE ECF-TYPE SIGMA FACTO"/>
    <property type="match status" value="1"/>
</dbReference>
<proteinExistence type="inferred from homology"/>
<dbReference type="STRING" id="407022.SAMN05661044_03731"/>
<dbReference type="SUPFAM" id="SSF88659">
    <property type="entry name" value="Sigma3 and sigma4 domains of RNA polymerase sigma factors"/>
    <property type="match status" value="1"/>
</dbReference>
<dbReference type="InterPro" id="IPR007627">
    <property type="entry name" value="RNA_pol_sigma70_r2"/>
</dbReference>
<dbReference type="InterPro" id="IPR013249">
    <property type="entry name" value="RNA_pol_sigma70_r4_t2"/>
</dbReference>
<name>A0A1H7U4I0_OLID1</name>
<dbReference type="CDD" id="cd06171">
    <property type="entry name" value="Sigma70_r4"/>
    <property type="match status" value="1"/>
</dbReference>
<dbReference type="Pfam" id="PF04542">
    <property type="entry name" value="Sigma70_r2"/>
    <property type="match status" value="1"/>
</dbReference>
<dbReference type="InterPro" id="IPR014284">
    <property type="entry name" value="RNA_pol_sigma-70_dom"/>
</dbReference>
<sequence length="194" mass="22883">MAKMSYKSYDDHELIQRMLSDDYAAYIEIYERYSRQLHAHAYKRLSNRNEVKDLLQEVFAALWQNRCSLTPQTPLAGYLYATLRYRIIKLIAHKKVEVLYFESLSAIDTHDNTTPDYLIREKEIGQLIEKEIVQLPEKMQEVFRMSRQSHLSHKEIAEELGLSETTVKKHVNNALKVLRPKFGTLLSLVYFLFP</sequence>
<dbReference type="GO" id="GO:0006352">
    <property type="term" value="P:DNA-templated transcription initiation"/>
    <property type="evidence" value="ECO:0007669"/>
    <property type="project" value="InterPro"/>
</dbReference>
<dbReference type="EMBL" id="FOAF01000005">
    <property type="protein sequence ID" value="SEL91883.1"/>
    <property type="molecule type" value="Genomic_DNA"/>
</dbReference>
<evidence type="ECO:0000256" key="3">
    <source>
        <dbReference type="ARBA" id="ARBA00023082"/>
    </source>
</evidence>
<dbReference type="GO" id="GO:0003677">
    <property type="term" value="F:DNA binding"/>
    <property type="evidence" value="ECO:0007669"/>
    <property type="project" value="InterPro"/>
</dbReference>
<dbReference type="InterPro" id="IPR013324">
    <property type="entry name" value="RNA_pol_sigma_r3/r4-like"/>
</dbReference>
<evidence type="ECO:0000259" key="6">
    <source>
        <dbReference type="Pfam" id="PF08281"/>
    </source>
</evidence>
<keyword evidence="2" id="KW-0805">Transcription regulation</keyword>
<reference evidence="8" key="1">
    <citation type="submission" date="2016-10" db="EMBL/GenBank/DDBJ databases">
        <authorList>
            <person name="Varghese N."/>
            <person name="Submissions S."/>
        </authorList>
    </citation>
    <scope>NUCLEOTIDE SEQUENCE [LARGE SCALE GENOMIC DNA]</scope>
    <source>
        <strain evidence="8">DSM 18733</strain>
    </source>
</reference>
<evidence type="ECO:0000256" key="2">
    <source>
        <dbReference type="ARBA" id="ARBA00023015"/>
    </source>
</evidence>
<evidence type="ECO:0000256" key="1">
    <source>
        <dbReference type="ARBA" id="ARBA00010641"/>
    </source>
</evidence>
<feature type="domain" description="RNA polymerase sigma-70 region 2" evidence="5">
    <location>
        <begin position="29"/>
        <end position="94"/>
    </location>
</feature>
<evidence type="ECO:0000313" key="8">
    <source>
        <dbReference type="Proteomes" id="UP000199421"/>
    </source>
</evidence>
<gene>
    <name evidence="7" type="ORF">SAMN05661044_03731</name>
</gene>
<evidence type="ECO:0000259" key="5">
    <source>
        <dbReference type="Pfam" id="PF04542"/>
    </source>
</evidence>
<keyword evidence="3" id="KW-0731">Sigma factor</keyword>
<dbReference type="RefSeq" id="WP_093327233.1">
    <property type="nucleotide sequence ID" value="NZ_FOAF01000005.1"/>
</dbReference>
<protein>
    <submittedName>
        <fullName evidence="7">RNA polymerase sigma-70 factor, ECF subfamily</fullName>
    </submittedName>
</protein>
<keyword evidence="4" id="KW-0804">Transcription</keyword>
<feature type="domain" description="RNA polymerase sigma factor 70 region 4 type 2" evidence="6">
    <location>
        <begin position="127"/>
        <end position="176"/>
    </location>
</feature>
<dbReference type="InterPro" id="IPR013325">
    <property type="entry name" value="RNA_pol_sigma_r2"/>
</dbReference>
<evidence type="ECO:0000256" key="4">
    <source>
        <dbReference type="ARBA" id="ARBA00023163"/>
    </source>
</evidence>
<dbReference type="Pfam" id="PF08281">
    <property type="entry name" value="Sigma70_r4_2"/>
    <property type="match status" value="1"/>
</dbReference>
<dbReference type="Gene3D" id="1.10.1740.10">
    <property type="match status" value="1"/>
</dbReference>
<accession>A0A1H7U4I0</accession>
<dbReference type="InterPro" id="IPR039425">
    <property type="entry name" value="RNA_pol_sigma-70-like"/>
</dbReference>
<dbReference type="NCBIfam" id="TIGR02985">
    <property type="entry name" value="Sig70_bacteroi1"/>
    <property type="match status" value="1"/>
</dbReference>